<dbReference type="InterPro" id="IPR000182">
    <property type="entry name" value="GNAT_dom"/>
</dbReference>
<dbReference type="SUPFAM" id="SSF55729">
    <property type="entry name" value="Acyl-CoA N-acyltransferases (Nat)"/>
    <property type="match status" value="1"/>
</dbReference>
<proteinExistence type="predicted"/>
<protein>
    <submittedName>
        <fullName evidence="2">Acetyltransferase (GNAT) family protein</fullName>
    </submittedName>
</protein>
<dbReference type="AlphaFoldDB" id="A0A151A8F7"/>
<dbReference type="InterPro" id="IPR016181">
    <property type="entry name" value="Acyl_CoA_acyltransferase"/>
</dbReference>
<sequence length="164" mass="19400">MTYTLRHSTVDDGEEILDLWHGFTEHLSKYDDRYQHKEDADDRWLQYFENQLVNSKYGTVIVAEHEESGELIGVLEARVMGDHPIFRLKDHGYINGHYVREDHWNEGIGTALIEEAHEWFADSPRDIDFYRIDVVDGDEKAAEVYEKLDFEPVEHVFERSIEEQ</sequence>
<dbReference type="OrthoDB" id="125295at2157"/>
<dbReference type="PROSITE" id="PS51186">
    <property type="entry name" value="GNAT"/>
    <property type="match status" value="1"/>
</dbReference>
<dbReference type="CDD" id="cd04301">
    <property type="entry name" value="NAT_SF"/>
    <property type="match status" value="1"/>
</dbReference>
<evidence type="ECO:0000313" key="3">
    <source>
        <dbReference type="Proteomes" id="UP000075321"/>
    </source>
</evidence>
<dbReference type="EMBL" id="LTAZ01000017">
    <property type="protein sequence ID" value="KYH23840.1"/>
    <property type="molecule type" value="Genomic_DNA"/>
</dbReference>
<dbReference type="RefSeq" id="WP_066385543.1">
    <property type="nucleotide sequence ID" value="NZ_LTAZ01000017.1"/>
</dbReference>
<comment type="caution">
    <text evidence="2">The sequence shown here is derived from an EMBL/GenBank/DDBJ whole genome shotgun (WGS) entry which is preliminary data.</text>
</comment>
<feature type="domain" description="N-acetyltransferase" evidence="1">
    <location>
        <begin position="3"/>
        <end position="164"/>
    </location>
</feature>
<dbReference type="PATRIC" id="fig|1008153.3.peg.4191"/>
<dbReference type="GO" id="GO:0016747">
    <property type="term" value="F:acyltransferase activity, transferring groups other than amino-acyl groups"/>
    <property type="evidence" value="ECO:0007669"/>
    <property type="project" value="InterPro"/>
</dbReference>
<accession>A0A151A8F7</accession>
<dbReference type="Pfam" id="PF00583">
    <property type="entry name" value="Acetyltransf_1"/>
    <property type="match status" value="1"/>
</dbReference>
<organism evidence="2 3">
    <name type="scientific">Halalkalicoccus paucihalophilus</name>
    <dbReference type="NCBI Taxonomy" id="1008153"/>
    <lineage>
        <taxon>Archaea</taxon>
        <taxon>Methanobacteriati</taxon>
        <taxon>Methanobacteriota</taxon>
        <taxon>Stenosarchaea group</taxon>
        <taxon>Halobacteria</taxon>
        <taxon>Halobacteriales</taxon>
        <taxon>Halococcaceae</taxon>
        <taxon>Halalkalicoccus</taxon>
    </lineage>
</organism>
<reference evidence="2 3" key="1">
    <citation type="submission" date="2016-02" db="EMBL/GenBank/DDBJ databases">
        <title>Genome sequence of Halalkalicoccus paucihalophilus DSM 24557.</title>
        <authorList>
            <person name="Poehlein A."/>
            <person name="Daniel R."/>
        </authorList>
    </citation>
    <scope>NUCLEOTIDE SEQUENCE [LARGE SCALE GENOMIC DNA]</scope>
    <source>
        <strain evidence="2 3">DSM 24557</strain>
    </source>
</reference>
<keyword evidence="2" id="KW-0808">Transferase</keyword>
<gene>
    <name evidence="2" type="ORF">HAPAU_39190</name>
</gene>
<name>A0A151A8F7_9EURY</name>
<evidence type="ECO:0000313" key="2">
    <source>
        <dbReference type="EMBL" id="KYH23840.1"/>
    </source>
</evidence>
<keyword evidence="3" id="KW-1185">Reference proteome</keyword>
<dbReference type="Gene3D" id="3.40.630.30">
    <property type="match status" value="1"/>
</dbReference>
<evidence type="ECO:0000259" key="1">
    <source>
        <dbReference type="PROSITE" id="PS51186"/>
    </source>
</evidence>
<dbReference type="Proteomes" id="UP000075321">
    <property type="component" value="Unassembled WGS sequence"/>
</dbReference>